<reference evidence="1 2" key="1">
    <citation type="submission" date="2016-10" db="EMBL/GenBank/DDBJ databases">
        <authorList>
            <person name="de Groot N.N."/>
        </authorList>
    </citation>
    <scope>NUCLEOTIDE SEQUENCE [LARGE SCALE GENOMIC DNA]</scope>
    <source>
        <strain evidence="1 2">LMG 27731</strain>
    </source>
</reference>
<dbReference type="SUPFAM" id="SSF48613">
    <property type="entry name" value="Heme oxygenase-like"/>
    <property type="match status" value="1"/>
</dbReference>
<proteinExistence type="predicted"/>
<dbReference type="EMBL" id="FPBH01000003">
    <property type="protein sequence ID" value="SFT72774.1"/>
    <property type="molecule type" value="Genomic_DNA"/>
</dbReference>
<dbReference type="Pfam" id="PF14518">
    <property type="entry name" value="Haem_oxygenas_2"/>
    <property type="match status" value="1"/>
</dbReference>
<dbReference type="AlphaFoldDB" id="A0A1I7AD15"/>
<name>A0A1I7AD15_9BURK</name>
<dbReference type="RefSeq" id="WP_167378320.1">
    <property type="nucleotide sequence ID" value="NZ_FPBH01000003.1"/>
</dbReference>
<dbReference type="Gene3D" id="1.20.910.10">
    <property type="entry name" value="Heme oxygenase-like"/>
    <property type="match status" value="1"/>
</dbReference>
<protein>
    <submittedName>
        <fullName evidence="1">Iron-containing redox enzyme</fullName>
    </submittedName>
</protein>
<sequence length="282" mass="31591">MEAVQGFAPLWSQRHLFQWNGACLDPPTYDSLVAYESPWIDALIGASCDPRPVNSYRDFQTALAGLIDSDASAPNESVTFLAHEATRRQFQVIVEQFAIDGLTEALAFLAILPRLPLRAQMAVQRILLDEFGCGNIEMAHSQLYCDLLQELGSPVVLEHFVALALDPVFEFVNVFHWMTKRAAHVEYFLGALAWFEGVVPTLFAPYVSACQRLKITAHHYYSEHVHIDVFHARSALMAIRETARSQPFDYARAWQGVRLAHATANQAFEAAIALARQDRSTA</sequence>
<dbReference type="SMART" id="SM01236">
    <property type="entry name" value="Haem_oxygenase_2"/>
    <property type="match status" value="1"/>
</dbReference>
<accession>A0A1I7AD15</accession>
<gene>
    <name evidence="1" type="ORF">SAMN05192563_1003276</name>
</gene>
<evidence type="ECO:0000313" key="2">
    <source>
        <dbReference type="Proteomes" id="UP000198844"/>
    </source>
</evidence>
<dbReference type="InterPro" id="IPR016084">
    <property type="entry name" value="Haem_Oase-like_multi-hlx"/>
</dbReference>
<dbReference type="Proteomes" id="UP000198844">
    <property type="component" value="Unassembled WGS sequence"/>
</dbReference>
<organism evidence="1 2">
    <name type="scientific">Paraburkholderia aspalathi</name>
    <dbReference type="NCBI Taxonomy" id="1324617"/>
    <lineage>
        <taxon>Bacteria</taxon>
        <taxon>Pseudomonadati</taxon>
        <taxon>Pseudomonadota</taxon>
        <taxon>Betaproteobacteria</taxon>
        <taxon>Burkholderiales</taxon>
        <taxon>Burkholderiaceae</taxon>
        <taxon>Paraburkholderia</taxon>
    </lineage>
</organism>
<evidence type="ECO:0000313" key="1">
    <source>
        <dbReference type="EMBL" id="SFT72774.1"/>
    </source>
</evidence>